<accession>A0AAE1EVL5</accession>
<keyword evidence="7 8" id="KW-0009">Actin-binding</keyword>
<evidence type="ECO:0000256" key="4">
    <source>
        <dbReference type="ARBA" id="ARBA00023121"/>
    </source>
</evidence>
<dbReference type="AlphaFoldDB" id="A0AAE1EVL5"/>
<dbReference type="Pfam" id="PF00063">
    <property type="entry name" value="Myosin_head"/>
    <property type="match status" value="1"/>
</dbReference>
<reference evidence="12" key="1">
    <citation type="submission" date="2023-10" db="EMBL/GenBank/DDBJ databases">
        <title>Genome assemblies of two species of porcelain crab, Petrolisthes cinctipes and Petrolisthes manimaculis (Anomura: Porcellanidae).</title>
        <authorList>
            <person name="Angst P."/>
        </authorList>
    </citation>
    <scope>NUCLEOTIDE SEQUENCE</scope>
    <source>
        <strain evidence="12">PB745_01</strain>
        <tissue evidence="12">Gill</tissue>
    </source>
</reference>
<evidence type="ECO:0000256" key="5">
    <source>
        <dbReference type="ARBA" id="ARBA00023123"/>
    </source>
</evidence>
<dbReference type="PROSITE" id="PS51757">
    <property type="entry name" value="TH1"/>
    <property type="match status" value="1"/>
</dbReference>
<evidence type="ECO:0000259" key="10">
    <source>
        <dbReference type="PROSITE" id="PS51456"/>
    </source>
</evidence>
<dbReference type="Gene3D" id="1.10.10.820">
    <property type="match status" value="1"/>
</dbReference>
<dbReference type="EMBL" id="JAWQEG010004304">
    <property type="protein sequence ID" value="KAK3862175.1"/>
    <property type="molecule type" value="Genomic_DNA"/>
</dbReference>
<evidence type="ECO:0000313" key="13">
    <source>
        <dbReference type="Proteomes" id="UP001286313"/>
    </source>
</evidence>
<organism evidence="12 13">
    <name type="scientific">Petrolisthes cinctipes</name>
    <name type="common">Flat porcelain crab</name>
    <dbReference type="NCBI Taxonomy" id="88211"/>
    <lineage>
        <taxon>Eukaryota</taxon>
        <taxon>Metazoa</taxon>
        <taxon>Ecdysozoa</taxon>
        <taxon>Arthropoda</taxon>
        <taxon>Crustacea</taxon>
        <taxon>Multicrustacea</taxon>
        <taxon>Malacostraca</taxon>
        <taxon>Eumalacostraca</taxon>
        <taxon>Eucarida</taxon>
        <taxon>Decapoda</taxon>
        <taxon>Pleocyemata</taxon>
        <taxon>Anomura</taxon>
        <taxon>Galatheoidea</taxon>
        <taxon>Porcellanidae</taxon>
        <taxon>Petrolisthes</taxon>
    </lineage>
</organism>
<dbReference type="InterPro" id="IPR010926">
    <property type="entry name" value="Myosin_TH1"/>
</dbReference>
<dbReference type="SUPFAM" id="SSF52540">
    <property type="entry name" value="P-loop containing nucleoside triphosphate hydrolases"/>
    <property type="match status" value="1"/>
</dbReference>
<keyword evidence="3 8" id="KW-0067">ATP-binding</keyword>
<dbReference type="CDD" id="cd01378">
    <property type="entry name" value="MYSc_Myo1"/>
    <property type="match status" value="1"/>
</dbReference>
<feature type="binding site" evidence="8">
    <location>
        <begin position="160"/>
        <end position="167"/>
    </location>
    <ligand>
        <name>ATP</name>
        <dbReference type="ChEBI" id="CHEBI:30616"/>
    </ligand>
</feature>
<dbReference type="FunFam" id="1.10.10.820:FF:000001">
    <property type="entry name" value="Myosin heavy chain"/>
    <property type="match status" value="1"/>
</dbReference>
<dbReference type="GO" id="GO:0005546">
    <property type="term" value="F:phosphatidylinositol-4,5-bisphosphate binding"/>
    <property type="evidence" value="ECO:0007669"/>
    <property type="project" value="UniProtKB-ARBA"/>
</dbReference>
<dbReference type="InterPro" id="IPR001609">
    <property type="entry name" value="Myosin_head_motor_dom-like"/>
</dbReference>
<dbReference type="PANTHER" id="PTHR13140:SF713">
    <property type="entry name" value="UNCONVENTIONAL MYOSIN ID"/>
    <property type="match status" value="1"/>
</dbReference>
<proteinExistence type="inferred from homology"/>
<dbReference type="GO" id="GO:0006897">
    <property type="term" value="P:endocytosis"/>
    <property type="evidence" value="ECO:0007669"/>
    <property type="project" value="TreeGrafter"/>
</dbReference>
<gene>
    <name evidence="12" type="ORF">Pcinc_031945</name>
</gene>
<evidence type="ECO:0000313" key="12">
    <source>
        <dbReference type="EMBL" id="KAK3862175.1"/>
    </source>
</evidence>
<dbReference type="Gene3D" id="1.20.58.530">
    <property type="match status" value="1"/>
</dbReference>
<comment type="caution">
    <text evidence="12">The sequence shown here is derived from an EMBL/GenBank/DDBJ whole genome shotgun (WGS) entry which is preliminary data.</text>
</comment>
<evidence type="ECO:0000256" key="1">
    <source>
        <dbReference type="ARBA" id="ARBA00008314"/>
    </source>
</evidence>
<feature type="region of interest" description="Disordered" evidence="9">
    <location>
        <begin position="1"/>
        <end position="28"/>
    </location>
</feature>
<keyword evidence="2 8" id="KW-0547">Nucleotide-binding</keyword>
<name>A0AAE1EVL5_PETCI</name>
<keyword evidence="5 8" id="KW-0518">Myosin</keyword>
<sequence length="1134" mass="130180">MRGNQKEGEENEERGDVESSVAYRRGDINGVKKEEKKIDINDKELETYQIDKHKQNLNTCKGRETSTDSQFHTRDKQTIKKQPDDHRQRWYNGGKIYTYIGEVCVSINPYRTITLYGKEFVSQYKGREIFERPPHIFALADAAYKAMKRRGKDTCIVISGESGSGKTEASKIIMRYIAAVTNVAGQQEVERVKNILLQSNAILEAFGNAKTNRNDNSSRFGKYMDINFDFKGDPIGGNVQNYLLEKSRVVLQQQGERNFHSFYQVLFGATDSELSRLKLKRDVNSYHFIRQGGTPRVDSIQDKSDYKACQQAFRTLGFTQEQVDAIWRIVAAILHLGNVEFSSGSDETQIQNPKVMNNIAELLHVAPEEVKKALCHRVIAARGEVMEKRHTGSEASFGRNAFAKAIYERLFSFIVEGVNRAIEVRYEGTAARYKYSTVIGVLDIYGFEIFERNSFEQFCINYCNEKLQQLFIELVLKQEQEEYRREGIAWQNIEYFNNQIICDLVEQPHKGIISITDEACLNVGKVTDEMLLEAMEGKLKGHQHFSTRKLSPMDKELKHVEEFRIKHYAGDVVYTIKGFLEKNKDTLFQDFKRLMFSSSDPVISSMWPEGAQDITMTTKRPLTAGTLFKNSMVALVKNLACKEPYYIRCIKPNDQKSPVIFDQERVTHQVNYLGLVENLRVRRAGFAYRQSYDRFLRRYKMISQYTWPNFHGGTEREGTKILVEEQGFTNDVKYGNTKLFIRSPQTLFALEQGRAKLIPGIVIFLQKMWRGAVCRMAYKRMVAVLTILRHYRLYKMRSYMLELNRVFRNVKLMPDYGRHIRWPAPPLVLQSMVADFQGIHNRWRAHMILSNVPKADWPQLRIKVIAGDVLMGKRADWGVRESWEGNYLANTKDNPEAATFQSALRNMRNKDGFREVLFSNMVRKINKKDKMAERAVVVTDKHIYKLHSKNFKPLRSPIPINEVSGVSVSPGQDQLVIIHLRGGNDLVVSLSSLTNANRVGELTGLLLRQYSLLNRSELRVVVAPALQCMLGNKSRMVTVEETNVGTFPAFRRGSKRGDLVYSWPSSLNKELPPPTSKTHHPRQAPPPPPTRPPASNGYRNGNGYNHGHTKNNGHASSYLHNQENGRTYANANRY</sequence>
<evidence type="ECO:0000256" key="3">
    <source>
        <dbReference type="ARBA" id="ARBA00022840"/>
    </source>
</evidence>
<dbReference type="Gene3D" id="1.20.120.720">
    <property type="entry name" value="Myosin VI head, motor domain, U50 subdomain"/>
    <property type="match status" value="1"/>
</dbReference>
<evidence type="ECO:0000256" key="7">
    <source>
        <dbReference type="ARBA" id="ARBA00023203"/>
    </source>
</evidence>
<keyword evidence="4" id="KW-0446">Lipid-binding</keyword>
<dbReference type="InterPro" id="IPR027417">
    <property type="entry name" value="P-loop_NTPase"/>
</dbReference>
<evidence type="ECO:0008006" key="14">
    <source>
        <dbReference type="Google" id="ProtNLM"/>
    </source>
</evidence>
<dbReference type="GO" id="GO:0016459">
    <property type="term" value="C:myosin complex"/>
    <property type="evidence" value="ECO:0007669"/>
    <property type="project" value="UniProtKB-KW"/>
</dbReference>
<feature type="domain" description="Myosin motor" evidence="10">
    <location>
        <begin position="87"/>
        <end position="755"/>
    </location>
</feature>
<dbReference type="GO" id="GO:0005902">
    <property type="term" value="C:microvillus"/>
    <property type="evidence" value="ECO:0007669"/>
    <property type="project" value="TreeGrafter"/>
</dbReference>
<feature type="compositionally biased region" description="Low complexity" evidence="9">
    <location>
        <begin position="1093"/>
        <end position="1106"/>
    </location>
</feature>
<dbReference type="Gene3D" id="1.20.5.4820">
    <property type="match status" value="1"/>
</dbReference>
<dbReference type="FunFam" id="1.20.58.530:FF:000004">
    <property type="entry name" value="Unconventional myosin ID"/>
    <property type="match status" value="1"/>
</dbReference>
<dbReference type="Pfam" id="PF06017">
    <property type="entry name" value="Myosin_TH1"/>
    <property type="match status" value="1"/>
</dbReference>
<dbReference type="GO" id="GO:0005737">
    <property type="term" value="C:cytoplasm"/>
    <property type="evidence" value="ECO:0007669"/>
    <property type="project" value="TreeGrafter"/>
</dbReference>
<dbReference type="InterPro" id="IPR036961">
    <property type="entry name" value="Kinesin_motor_dom_sf"/>
</dbReference>
<feature type="compositionally biased region" description="Polar residues" evidence="9">
    <location>
        <begin position="1110"/>
        <end position="1134"/>
    </location>
</feature>
<evidence type="ECO:0000256" key="9">
    <source>
        <dbReference type="SAM" id="MobiDB-lite"/>
    </source>
</evidence>
<keyword evidence="13" id="KW-1185">Reference proteome</keyword>
<dbReference type="GO" id="GO:0051015">
    <property type="term" value="F:actin filament binding"/>
    <property type="evidence" value="ECO:0007669"/>
    <property type="project" value="TreeGrafter"/>
</dbReference>
<dbReference type="GO" id="GO:0005886">
    <property type="term" value="C:plasma membrane"/>
    <property type="evidence" value="ECO:0007669"/>
    <property type="project" value="TreeGrafter"/>
</dbReference>
<feature type="domain" description="TH1" evidence="11">
    <location>
        <begin position="872"/>
        <end position="1065"/>
    </location>
</feature>
<dbReference type="GO" id="GO:0007368">
    <property type="term" value="P:determination of left/right symmetry"/>
    <property type="evidence" value="ECO:0007669"/>
    <property type="project" value="UniProtKB-ARBA"/>
</dbReference>
<dbReference type="InterPro" id="IPR036072">
    <property type="entry name" value="MYSc_Myo1"/>
</dbReference>
<evidence type="ECO:0000256" key="2">
    <source>
        <dbReference type="ARBA" id="ARBA00022741"/>
    </source>
</evidence>
<dbReference type="SMART" id="SM00242">
    <property type="entry name" value="MYSc"/>
    <property type="match status" value="1"/>
</dbReference>
<dbReference type="PROSITE" id="PS51456">
    <property type="entry name" value="MYOSIN_MOTOR"/>
    <property type="match status" value="1"/>
</dbReference>
<evidence type="ECO:0000256" key="6">
    <source>
        <dbReference type="ARBA" id="ARBA00023175"/>
    </source>
</evidence>
<feature type="region of interest" description="Disordered" evidence="9">
    <location>
        <begin position="1064"/>
        <end position="1134"/>
    </location>
</feature>
<feature type="region of interest" description="Actin-binding" evidence="8">
    <location>
        <begin position="632"/>
        <end position="654"/>
    </location>
</feature>
<dbReference type="GO" id="GO:0030048">
    <property type="term" value="P:actin filament-based movement"/>
    <property type="evidence" value="ECO:0007669"/>
    <property type="project" value="TreeGrafter"/>
</dbReference>
<dbReference type="GO" id="GO:0009888">
    <property type="term" value="P:tissue development"/>
    <property type="evidence" value="ECO:0007669"/>
    <property type="project" value="UniProtKB-ARBA"/>
</dbReference>
<dbReference type="PRINTS" id="PR00193">
    <property type="entry name" value="MYOSINHEAVY"/>
</dbReference>
<dbReference type="PROSITE" id="PS50096">
    <property type="entry name" value="IQ"/>
    <property type="match status" value="1"/>
</dbReference>
<protein>
    <recommendedName>
        <fullName evidence="14">Myosin-IA</fullName>
    </recommendedName>
</protein>
<dbReference type="GO" id="GO:0007015">
    <property type="term" value="P:actin filament organization"/>
    <property type="evidence" value="ECO:0007669"/>
    <property type="project" value="TreeGrafter"/>
</dbReference>
<feature type="compositionally biased region" description="Pro residues" evidence="9">
    <location>
        <begin position="1083"/>
        <end position="1092"/>
    </location>
</feature>
<evidence type="ECO:0000259" key="11">
    <source>
        <dbReference type="PROSITE" id="PS51757"/>
    </source>
</evidence>
<keyword evidence="6 8" id="KW-0505">Motor protein</keyword>
<dbReference type="PANTHER" id="PTHR13140">
    <property type="entry name" value="MYOSIN"/>
    <property type="match status" value="1"/>
</dbReference>
<evidence type="ECO:0000256" key="8">
    <source>
        <dbReference type="PROSITE-ProRule" id="PRU00782"/>
    </source>
</evidence>
<comment type="similarity">
    <text evidence="1 8">Belongs to the TRAFAC class myosin-kinesin ATPase superfamily. Myosin family.</text>
</comment>
<dbReference type="Gene3D" id="3.40.850.10">
    <property type="entry name" value="Kinesin motor domain"/>
    <property type="match status" value="1"/>
</dbReference>
<dbReference type="GO" id="GO:0000146">
    <property type="term" value="F:microfilament motor activity"/>
    <property type="evidence" value="ECO:0007669"/>
    <property type="project" value="TreeGrafter"/>
</dbReference>
<dbReference type="GO" id="GO:0005524">
    <property type="term" value="F:ATP binding"/>
    <property type="evidence" value="ECO:0007669"/>
    <property type="project" value="UniProtKB-UniRule"/>
</dbReference>
<dbReference type="Proteomes" id="UP001286313">
    <property type="component" value="Unassembled WGS sequence"/>
</dbReference>